<keyword evidence="1" id="KW-1133">Transmembrane helix</keyword>
<name>A0A511T7J4_MYXFU</name>
<feature type="transmembrane region" description="Helical" evidence="1">
    <location>
        <begin position="78"/>
        <end position="98"/>
    </location>
</feature>
<sequence>MSALERSAVAPSRWDGVGQLLSALCVVHCLVLPAVLGLLPAALAGWLGGEGAHRGLLVLALLGALAAFLPGWRLHRRAWVPVLAVGGLGLLGAGAFLVPEGASEAWEVGLTVGGGVLLAVAHGRNRTLCRECCPPEAGRAEA</sequence>
<organism evidence="2 5">
    <name type="scientific">Myxococcus fulvus</name>
    <dbReference type="NCBI Taxonomy" id="33"/>
    <lineage>
        <taxon>Bacteria</taxon>
        <taxon>Pseudomonadati</taxon>
        <taxon>Myxococcota</taxon>
        <taxon>Myxococcia</taxon>
        <taxon>Myxococcales</taxon>
        <taxon>Cystobacterineae</taxon>
        <taxon>Myxococcaceae</taxon>
        <taxon>Myxococcus</taxon>
    </lineage>
</organism>
<evidence type="ECO:0000313" key="2">
    <source>
        <dbReference type="EMBL" id="GEN09482.1"/>
    </source>
</evidence>
<feature type="transmembrane region" description="Helical" evidence="1">
    <location>
        <begin position="55"/>
        <end position="72"/>
    </location>
</feature>
<reference evidence="2 5" key="2">
    <citation type="submission" date="2019-07" db="EMBL/GenBank/DDBJ databases">
        <title>Whole genome shotgun sequence of Myxococcus fulvus NBRC 100333.</title>
        <authorList>
            <person name="Hosoyama A."/>
            <person name="Uohara A."/>
            <person name="Ohji S."/>
            <person name="Ichikawa N."/>
        </authorList>
    </citation>
    <scope>NUCLEOTIDE SEQUENCE [LARGE SCALE GENOMIC DNA]</scope>
    <source>
        <strain evidence="2 5">NBRC 100333</strain>
    </source>
</reference>
<accession>A0A511T7J4</accession>
<comment type="caution">
    <text evidence="2">The sequence shown here is derived from an EMBL/GenBank/DDBJ whole genome shotgun (WGS) entry which is preliminary data.</text>
</comment>
<feature type="transmembrane region" description="Helical" evidence="1">
    <location>
        <begin position="105"/>
        <end position="123"/>
    </location>
</feature>
<reference evidence="3 4" key="1">
    <citation type="submission" date="2016-10" db="EMBL/GenBank/DDBJ databases">
        <authorList>
            <person name="Varghese N."/>
            <person name="Submissions S."/>
        </authorList>
    </citation>
    <scope>NUCLEOTIDE SEQUENCE [LARGE SCALE GENOMIC DNA]</scope>
    <source>
        <strain evidence="3 4">DSM 16525</strain>
    </source>
</reference>
<evidence type="ECO:0000313" key="3">
    <source>
        <dbReference type="EMBL" id="SEU32504.1"/>
    </source>
</evidence>
<keyword evidence="4" id="KW-1185">Reference proteome</keyword>
<dbReference type="InterPro" id="IPR004891">
    <property type="entry name" value="Mercury-R_MerC"/>
</dbReference>
<dbReference type="GO" id="GO:0016020">
    <property type="term" value="C:membrane"/>
    <property type="evidence" value="ECO:0007669"/>
    <property type="project" value="InterPro"/>
</dbReference>
<proteinExistence type="predicted"/>
<dbReference type="EMBL" id="BJXR01000034">
    <property type="protein sequence ID" value="GEN09482.1"/>
    <property type="molecule type" value="Genomic_DNA"/>
</dbReference>
<dbReference type="Proteomes" id="UP000183760">
    <property type="component" value="Unassembled WGS sequence"/>
</dbReference>
<keyword evidence="1" id="KW-0812">Transmembrane</keyword>
<dbReference type="EMBL" id="FOIB01000009">
    <property type="protein sequence ID" value="SEU32504.1"/>
    <property type="molecule type" value="Genomic_DNA"/>
</dbReference>
<protein>
    <submittedName>
        <fullName evidence="3">MerC mercury resistance protein</fullName>
    </submittedName>
</protein>
<gene>
    <name evidence="2" type="ORF">MFU01_45190</name>
    <name evidence="3" type="ORF">SAMN05443572_109133</name>
</gene>
<dbReference type="AlphaFoldDB" id="A0A511T7J4"/>
<keyword evidence="1" id="KW-0472">Membrane</keyword>
<feature type="transmembrane region" description="Helical" evidence="1">
    <location>
        <begin position="20"/>
        <end position="43"/>
    </location>
</feature>
<evidence type="ECO:0000256" key="1">
    <source>
        <dbReference type="SAM" id="Phobius"/>
    </source>
</evidence>
<dbReference type="Pfam" id="PF03203">
    <property type="entry name" value="MerC"/>
    <property type="match status" value="1"/>
</dbReference>
<dbReference type="Proteomes" id="UP000321514">
    <property type="component" value="Unassembled WGS sequence"/>
</dbReference>
<dbReference type="STRING" id="1334629.MFUL124B02_18445"/>
<evidence type="ECO:0000313" key="5">
    <source>
        <dbReference type="Proteomes" id="UP000321514"/>
    </source>
</evidence>
<dbReference type="GO" id="GO:0015097">
    <property type="term" value="F:mercury ion transmembrane transporter activity"/>
    <property type="evidence" value="ECO:0007669"/>
    <property type="project" value="InterPro"/>
</dbReference>
<evidence type="ECO:0000313" key="4">
    <source>
        <dbReference type="Proteomes" id="UP000183760"/>
    </source>
</evidence>
<dbReference type="RefSeq" id="WP_074957465.1">
    <property type="nucleotide sequence ID" value="NZ_BJXR01000034.1"/>
</dbReference>